<comment type="caution">
    <text evidence="5">The sequence shown here is derived from an EMBL/GenBank/DDBJ whole genome shotgun (WGS) entry which is preliminary data.</text>
</comment>
<protein>
    <submittedName>
        <fullName evidence="5">Microsomal epoxide hydrolase</fullName>
        <ecNumber evidence="5">3.3.2.9</ecNumber>
    </submittedName>
</protein>
<evidence type="ECO:0000313" key="6">
    <source>
        <dbReference type="Proteomes" id="UP001229651"/>
    </source>
</evidence>
<evidence type="ECO:0000256" key="2">
    <source>
        <dbReference type="ARBA" id="ARBA00022797"/>
    </source>
</evidence>
<dbReference type="Proteomes" id="UP001229651">
    <property type="component" value="Unassembled WGS sequence"/>
</dbReference>
<keyword evidence="2" id="KW-0058">Aromatic hydrocarbons catabolism</keyword>
<organism evidence="5 6">
    <name type="scientific">Amycolatopsis thermophila</name>
    <dbReference type="NCBI Taxonomy" id="206084"/>
    <lineage>
        <taxon>Bacteria</taxon>
        <taxon>Bacillati</taxon>
        <taxon>Actinomycetota</taxon>
        <taxon>Actinomycetes</taxon>
        <taxon>Pseudonocardiales</taxon>
        <taxon>Pseudonocardiaceae</taxon>
        <taxon>Amycolatopsis</taxon>
    </lineage>
</organism>
<dbReference type="EC" id="3.3.2.9" evidence="5"/>
<dbReference type="Gene3D" id="3.40.50.1820">
    <property type="entry name" value="alpha/beta hydrolase"/>
    <property type="match status" value="1"/>
</dbReference>
<dbReference type="GO" id="GO:0033961">
    <property type="term" value="F:cis-stilbene-oxide hydrolase activity"/>
    <property type="evidence" value="ECO:0007669"/>
    <property type="project" value="UniProtKB-EC"/>
</dbReference>
<dbReference type="SUPFAM" id="SSF53474">
    <property type="entry name" value="alpha/beta-Hydrolases"/>
    <property type="match status" value="1"/>
</dbReference>
<dbReference type="PANTHER" id="PTHR21661:SF35">
    <property type="entry name" value="EPOXIDE HYDROLASE"/>
    <property type="match status" value="1"/>
</dbReference>
<evidence type="ECO:0000256" key="1">
    <source>
        <dbReference type="ARBA" id="ARBA00010088"/>
    </source>
</evidence>
<dbReference type="PANTHER" id="PTHR21661">
    <property type="entry name" value="EPOXIDE HYDROLASE 1-RELATED"/>
    <property type="match status" value="1"/>
</dbReference>
<name>A0ABU0EUY6_9PSEU</name>
<evidence type="ECO:0000256" key="3">
    <source>
        <dbReference type="ARBA" id="ARBA00022801"/>
    </source>
</evidence>
<dbReference type="Pfam" id="PF06441">
    <property type="entry name" value="EHN"/>
    <property type="match status" value="1"/>
</dbReference>
<proteinExistence type="inferred from homology"/>
<evidence type="ECO:0000313" key="5">
    <source>
        <dbReference type="EMBL" id="MDQ0379091.1"/>
    </source>
</evidence>
<dbReference type="InterPro" id="IPR029058">
    <property type="entry name" value="AB_hydrolase_fold"/>
</dbReference>
<keyword evidence="6" id="KW-1185">Reference proteome</keyword>
<evidence type="ECO:0000259" key="4">
    <source>
        <dbReference type="Pfam" id="PF06441"/>
    </source>
</evidence>
<keyword evidence="3 5" id="KW-0378">Hydrolase</keyword>
<feature type="domain" description="Epoxide hydrolase N-terminal" evidence="4">
    <location>
        <begin position="2"/>
        <end position="80"/>
    </location>
</feature>
<reference evidence="5 6" key="1">
    <citation type="submission" date="2023-07" db="EMBL/GenBank/DDBJ databases">
        <title>Sequencing the genomes of 1000 actinobacteria strains.</title>
        <authorList>
            <person name="Klenk H.-P."/>
        </authorList>
    </citation>
    <scope>NUCLEOTIDE SEQUENCE [LARGE SCALE GENOMIC DNA]</scope>
    <source>
        <strain evidence="5 6">DSM 45805</strain>
    </source>
</reference>
<sequence>MIHASDEVLDDLRRRLELTRWPDDAGNDSYYGVNRVVVQDLVEYWLDGYDWRRAEAEISAYEHHHVEVGGVPVHYMRRAGAGPSPVRPRLAVDLLALVEGRRPARRPRSHGR</sequence>
<comment type="similarity">
    <text evidence="1">Belongs to the peptidase S33 family.</text>
</comment>
<dbReference type="EMBL" id="JAUSUT010000001">
    <property type="protein sequence ID" value="MDQ0379091.1"/>
    <property type="molecule type" value="Genomic_DNA"/>
</dbReference>
<dbReference type="InterPro" id="IPR010497">
    <property type="entry name" value="Epoxide_hydro_N"/>
</dbReference>
<dbReference type="RefSeq" id="WP_306992210.1">
    <property type="nucleotide sequence ID" value="NZ_JAUSUT010000001.1"/>
</dbReference>
<gene>
    <name evidence="5" type="ORF">FB470_003085</name>
</gene>
<accession>A0ABU0EUY6</accession>